<gene>
    <name evidence="2" type="ORF">SBRCBS47491_000615</name>
</gene>
<feature type="compositionally biased region" description="Basic and acidic residues" evidence="1">
    <location>
        <begin position="491"/>
        <end position="500"/>
    </location>
</feature>
<name>A0ABP0ARS4_9PEZI</name>
<evidence type="ECO:0000313" key="2">
    <source>
        <dbReference type="EMBL" id="CAK7209940.1"/>
    </source>
</evidence>
<feature type="compositionally biased region" description="Acidic residues" evidence="1">
    <location>
        <begin position="236"/>
        <end position="252"/>
    </location>
</feature>
<evidence type="ECO:0008006" key="4">
    <source>
        <dbReference type="Google" id="ProtNLM"/>
    </source>
</evidence>
<dbReference type="Proteomes" id="UP001642406">
    <property type="component" value="Unassembled WGS sequence"/>
</dbReference>
<evidence type="ECO:0000313" key="3">
    <source>
        <dbReference type="Proteomes" id="UP001642406"/>
    </source>
</evidence>
<protein>
    <recommendedName>
        <fullName evidence="4">Alcohol dehydrogenase</fullName>
    </recommendedName>
</protein>
<feature type="region of interest" description="Disordered" evidence="1">
    <location>
        <begin position="230"/>
        <end position="293"/>
    </location>
</feature>
<feature type="compositionally biased region" description="Low complexity" evidence="1">
    <location>
        <begin position="341"/>
        <end position="361"/>
    </location>
</feature>
<comment type="caution">
    <text evidence="2">The sequence shown here is derived from an EMBL/GenBank/DDBJ whole genome shotgun (WGS) entry which is preliminary data.</text>
</comment>
<sequence length="531" mass="56326">MAADNGAGGPPSCPPIPSVSPATAVTPATPITPASPGLLPVPASPPPQDIASLLTIILTTSPTPSAPATDLVSAVIASFRAHCPALLACPVIVVFDTYDHVGPQLRLKKGWVTPVEAANYDAYKANIKALVKDTWAGDDATDAEPVHAEEGTAEYGSPFIADNSVPFTMTRTAGGRVAFVEPAMRLGFGLGVRTAVRAATTPYVWVQQHDWTLAADIPLAAMLDAMRTAEQAVGEEGSDDEVVEGETEESMADLDPSTDASTAASFIASPASLSPSPSPSPSASLASSASGLPSALDPRVPVAIRYICLPSVRMLRYAGSAHALGFPTLRALTAAFKRDVPTSSSSSPSSTVSPDPSGPTGAAPAFDVAFGSSVPLTPLFFWHDKTHIASRTHYLRRVFPTRLALGRGDFIEDHIGQRARDQMKRDPAAWHRWACWLYYPERGNQLCLRHLQGRTWRGEEQEQAIRDKHVERNRSAASAAAAMAVAAAAARKKEEKKGEGAEQNQKQRRRSSAARHEMGWAAMPFEASDGE</sequence>
<accession>A0ABP0ARS4</accession>
<evidence type="ECO:0000256" key="1">
    <source>
        <dbReference type="SAM" id="MobiDB-lite"/>
    </source>
</evidence>
<feature type="compositionally biased region" description="Low complexity" evidence="1">
    <location>
        <begin position="268"/>
        <end position="293"/>
    </location>
</feature>
<feature type="region of interest" description="Disordered" evidence="1">
    <location>
        <begin position="1"/>
        <end position="27"/>
    </location>
</feature>
<reference evidence="2 3" key="1">
    <citation type="submission" date="2024-01" db="EMBL/GenBank/DDBJ databases">
        <authorList>
            <person name="Allen C."/>
            <person name="Tagirdzhanova G."/>
        </authorList>
    </citation>
    <scope>NUCLEOTIDE SEQUENCE [LARGE SCALE GENOMIC DNA]</scope>
</reference>
<organism evidence="2 3">
    <name type="scientific">Sporothrix bragantina</name>
    <dbReference type="NCBI Taxonomy" id="671064"/>
    <lineage>
        <taxon>Eukaryota</taxon>
        <taxon>Fungi</taxon>
        <taxon>Dikarya</taxon>
        <taxon>Ascomycota</taxon>
        <taxon>Pezizomycotina</taxon>
        <taxon>Sordariomycetes</taxon>
        <taxon>Sordariomycetidae</taxon>
        <taxon>Ophiostomatales</taxon>
        <taxon>Ophiostomataceae</taxon>
        <taxon>Sporothrix</taxon>
    </lineage>
</organism>
<proteinExistence type="predicted"/>
<dbReference type="EMBL" id="CAWUHC010000003">
    <property type="protein sequence ID" value="CAK7209940.1"/>
    <property type="molecule type" value="Genomic_DNA"/>
</dbReference>
<feature type="region of interest" description="Disordered" evidence="1">
    <location>
        <begin position="483"/>
        <end position="531"/>
    </location>
</feature>
<keyword evidence="3" id="KW-1185">Reference proteome</keyword>
<feature type="region of interest" description="Disordered" evidence="1">
    <location>
        <begin position="340"/>
        <end position="364"/>
    </location>
</feature>